<keyword evidence="3 7" id="KW-0378">Hydrolase</keyword>
<dbReference type="CDD" id="cd00462">
    <property type="entry name" value="PTH"/>
    <property type="match status" value="1"/>
</dbReference>
<keyword evidence="4 7" id="KW-0694">RNA-binding</keyword>
<evidence type="ECO:0000313" key="10">
    <source>
        <dbReference type="EMBL" id="TGK18893.1"/>
    </source>
</evidence>
<feature type="binding site" evidence="7">
    <location>
        <position position="18"/>
    </location>
    <ligand>
        <name>tRNA</name>
        <dbReference type="ChEBI" id="CHEBI:17843"/>
    </ligand>
</feature>
<dbReference type="EMBL" id="RQEV01000009">
    <property type="protein sequence ID" value="TGK18893.1"/>
    <property type="molecule type" value="Genomic_DNA"/>
</dbReference>
<organism evidence="10 11">
    <name type="scientific">Leptospira fluminis</name>
    <dbReference type="NCBI Taxonomy" id="2484979"/>
    <lineage>
        <taxon>Bacteria</taxon>
        <taxon>Pseudomonadati</taxon>
        <taxon>Spirochaetota</taxon>
        <taxon>Spirochaetia</taxon>
        <taxon>Leptospirales</taxon>
        <taxon>Leptospiraceae</taxon>
        <taxon>Leptospira</taxon>
    </lineage>
</organism>
<dbReference type="RefSeq" id="WP_135813160.1">
    <property type="nucleotide sequence ID" value="NZ_RQEV01000009.1"/>
</dbReference>
<evidence type="ECO:0000256" key="8">
    <source>
        <dbReference type="RuleBase" id="RU000673"/>
    </source>
</evidence>
<evidence type="ECO:0000256" key="7">
    <source>
        <dbReference type="HAMAP-Rule" id="MF_00083"/>
    </source>
</evidence>
<dbReference type="PANTHER" id="PTHR17224:SF1">
    <property type="entry name" value="PEPTIDYL-TRNA HYDROLASE"/>
    <property type="match status" value="1"/>
</dbReference>
<feature type="site" description="Stabilizes the basic form of H active site to accept a proton" evidence="7">
    <location>
        <position position="94"/>
    </location>
</feature>
<evidence type="ECO:0000256" key="3">
    <source>
        <dbReference type="ARBA" id="ARBA00022801"/>
    </source>
</evidence>
<reference evidence="10" key="1">
    <citation type="journal article" date="2019" name="PLoS Negl. Trop. Dis.">
        <title>Revisiting the worldwide diversity of Leptospira species in the environment.</title>
        <authorList>
            <person name="Vincent A.T."/>
            <person name="Schiettekatte O."/>
            <person name="Bourhy P."/>
            <person name="Veyrier F.J."/>
            <person name="Picardeau M."/>
        </authorList>
    </citation>
    <scope>NUCLEOTIDE SEQUENCE [LARGE SCALE GENOMIC DNA]</scope>
    <source>
        <strain evidence="10">SCS5</strain>
    </source>
</reference>
<dbReference type="InterPro" id="IPR036416">
    <property type="entry name" value="Pept_tRNA_hydro_sf"/>
</dbReference>
<dbReference type="EC" id="3.1.1.29" evidence="1 7"/>
<accession>A0A4R9GRB4</accession>
<comment type="function">
    <text evidence="7">Hydrolyzes ribosome-free peptidyl-tRNAs (with 1 or more amino acids incorporated), which drop off the ribosome during protein synthesis, or as a result of ribosome stalling.</text>
</comment>
<gene>
    <name evidence="7" type="primary">pth</name>
    <name evidence="10" type="ORF">EHO61_08225</name>
</gene>
<dbReference type="NCBIfam" id="TIGR00447">
    <property type="entry name" value="pth"/>
    <property type="match status" value="1"/>
</dbReference>
<evidence type="ECO:0000256" key="4">
    <source>
        <dbReference type="ARBA" id="ARBA00022884"/>
    </source>
</evidence>
<evidence type="ECO:0000313" key="11">
    <source>
        <dbReference type="Proteomes" id="UP000297855"/>
    </source>
</evidence>
<comment type="similarity">
    <text evidence="5 7 9">Belongs to the PTH family.</text>
</comment>
<evidence type="ECO:0000256" key="9">
    <source>
        <dbReference type="RuleBase" id="RU004320"/>
    </source>
</evidence>
<dbReference type="PROSITE" id="PS01196">
    <property type="entry name" value="PEPT_TRNA_HYDROL_2"/>
    <property type="match status" value="1"/>
</dbReference>
<comment type="function">
    <text evidence="7">Catalyzes the release of premature peptidyl moieties from peptidyl-tRNA molecules trapped in stalled 50S ribosomal subunits, and thus maintains levels of free tRNAs and 50S ribosomes.</text>
</comment>
<keyword evidence="11" id="KW-1185">Reference proteome</keyword>
<keyword evidence="2 7" id="KW-0820">tRNA-binding</keyword>
<feature type="binding site" evidence="7">
    <location>
        <position position="115"/>
    </location>
    <ligand>
        <name>tRNA</name>
        <dbReference type="ChEBI" id="CHEBI:17843"/>
    </ligand>
</feature>
<sequence length="189" mass="21350">MAQLKLLIAGLGNPGAKYERNRHNVGFLLLDDLAKDWGASLQNSNKEEKTKIDKNGIFFYLLKPLEYMNLSGRAIAEAARKNGIPPENILVLHDEVDFPFSKLKFKQGGGHGGHNGLRDIIEKLGSPNFFRLRFGVGKPGESSLTADHVLSNFTKEEWERLPDLFSESKEKIANWVREREILFQKASDK</sequence>
<keyword evidence="7" id="KW-0963">Cytoplasm</keyword>
<dbReference type="OrthoDB" id="9800507at2"/>
<dbReference type="Gene3D" id="3.40.50.1470">
    <property type="entry name" value="Peptidyl-tRNA hydrolase"/>
    <property type="match status" value="1"/>
</dbReference>
<feature type="binding site" evidence="7">
    <location>
        <position position="67"/>
    </location>
    <ligand>
        <name>tRNA</name>
        <dbReference type="ChEBI" id="CHEBI:17843"/>
    </ligand>
</feature>
<protein>
    <recommendedName>
        <fullName evidence="6 7">Peptidyl-tRNA hydrolase</fullName>
        <shortName evidence="7">Pth</shortName>
        <ecNumber evidence="1 7">3.1.1.29</ecNumber>
    </recommendedName>
</protein>
<dbReference type="Proteomes" id="UP000297855">
    <property type="component" value="Unassembled WGS sequence"/>
</dbReference>
<comment type="caution">
    <text evidence="10">The sequence shown here is derived from an EMBL/GenBank/DDBJ whole genome shotgun (WGS) entry which is preliminary data.</text>
</comment>
<dbReference type="FunFam" id="3.40.50.1470:FF:000001">
    <property type="entry name" value="Peptidyl-tRNA hydrolase"/>
    <property type="match status" value="1"/>
</dbReference>
<dbReference type="Pfam" id="PF01195">
    <property type="entry name" value="Pept_tRNA_hydro"/>
    <property type="match status" value="1"/>
</dbReference>
<dbReference type="PANTHER" id="PTHR17224">
    <property type="entry name" value="PEPTIDYL-TRNA HYDROLASE"/>
    <property type="match status" value="1"/>
</dbReference>
<evidence type="ECO:0000256" key="6">
    <source>
        <dbReference type="ARBA" id="ARBA00050038"/>
    </source>
</evidence>
<feature type="active site" description="Proton acceptor" evidence="7">
    <location>
        <position position="23"/>
    </location>
</feature>
<dbReference type="InterPro" id="IPR001328">
    <property type="entry name" value="Pept_tRNA_hydro"/>
</dbReference>
<dbReference type="InterPro" id="IPR018171">
    <property type="entry name" value="Pept_tRNA_hydro_CS"/>
</dbReference>
<dbReference type="GO" id="GO:0006515">
    <property type="term" value="P:protein quality control for misfolded or incompletely synthesized proteins"/>
    <property type="evidence" value="ECO:0007669"/>
    <property type="project" value="UniProtKB-UniRule"/>
</dbReference>
<evidence type="ECO:0000256" key="1">
    <source>
        <dbReference type="ARBA" id="ARBA00013260"/>
    </source>
</evidence>
<dbReference type="SUPFAM" id="SSF53178">
    <property type="entry name" value="Peptidyl-tRNA hydrolase-like"/>
    <property type="match status" value="1"/>
</dbReference>
<dbReference type="AlphaFoldDB" id="A0A4R9GRB4"/>
<dbReference type="GO" id="GO:0005737">
    <property type="term" value="C:cytoplasm"/>
    <property type="evidence" value="ECO:0007669"/>
    <property type="project" value="UniProtKB-SubCell"/>
</dbReference>
<feature type="site" description="Discriminates between blocked and unblocked aminoacyl-tRNA" evidence="7">
    <location>
        <position position="13"/>
    </location>
</feature>
<dbReference type="HAMAP" id="MF_00083">
    <property type="entry name" value="Pept_tRNA_hydro_bact"/>
    <property type="match status" value="1"/>
</dbReference>
<evidence type="ECO:0000256" key="5">
    <source>
        <dbReference type="ARBA" id="ARBA00038063"/>
    </source>
</evidence>
<comment type="subunit">
    <text evidence="7">Monomer.</text>
</comment>
<evidence type="ECO:0000256" key="2">
    <source>
        <dbReference type="ARBA" id="ARBA00022555"/>
    </source>
</evidence>
<comment type="catalytic activity">
    <reaction evidence="7 8">
        <text>an N-acyl-L-alpha-aminoacyl-tRNA + H2O = an N-acyl-L-amino acid + a tRNA + H(+)</text>
        <dbReference type="Rhea" id="RHEA:54448"/>
        <dbReference type="Rhea" id="RHEA-COMP:10123"/>
        <dbReference type="Rhea" id="RHEA-COMP:13883"/>
        <dbReference type="ChEBI" id="CHEBI:15377"/>
        <dbReference type="ChEBI" id="CHEBI:15378"/>
        <dbReference type="ChEBI" id="CHEBI:59874"/>
        <dbReference type="ChEBI" id="CHEBI:78442"/>
        <dbReference type="ChEBI" id="CHEBI:138191"/>
        <dbReference type="EC" id="3.1.1.29"/>
    </reaction>
</comment>
<dbReference type="PROSITE" id="PS01195">
    <property type="entry name" value="PEPT_TRNA_HYDROL_1"/>
    <property type="match status" value="1"/>
</dbReference>
<dbReference type="GO" id="GO:0004045">
    <property type="term" value="F:peptidyl-tRNA hydrolase activity"/>
    <property type="evidence" value="ECO:0007669"/>
    <property type="project" value="UniProtKB-UniRule"/>
</dbReference>
<dbReference type="GO" id="GO:0000049">
    <property type="term" value="F:tRNA binding"/>
    <property type="evidence" value="ECO:0007669"/>
    <property type="project" value="UniProtKB-UniRule"/>
</dbReference>
<feature type="binding site" evidence="7">
    <location>
        <position position="69"/>
    </location>
    <ligand>
        <name>tRNA</name>
        <dbReference type="ChEBI" id="CHEBI:17843"/>
    </ligand>
</feature>
<name>A0A4R9GRB4_9LEPT</name>
<proteinExistence type="inferred from homology"/>
<dbReference type="GO" id="GO:0072344">
    <property type="term" value="P:rescue of stalled ribosome"/>
    <property type="evidence" value="ECO:0007669"/>
    <property type="project" value="UniProtKB-UniRule"/>
</dbReference>
<comment type="subcellular location">
    <subcellularLocation>
        <location evidence="7">Cytoplasm</location>
    </subcellularLocation>
</comment>